<evidence type="ECO:0000256" key="1">
    <source>
        <dbReference type="SAM" id="Phobius"/>
    </source>
</evidence>
<dbReference type="Proteomes" id="UP000242381">
    <property type="component" value="Unassembled WGS sequence"/>
</dbReference>
<feature type="transmembrane region" description="Helical" evidence="1">
    <location>
        <begin position="117"/>
        <end position="136"/>
    </location>
</feature>
<dbReference type="EMBL" id="KV921444">
    <property type="protein sequence ID" value="ORE14972.1"/>
    <property type="molecule type" value="Genomic_DNA"/>
</dbReference>
<name>A0A1X0RSD7_RHIZD</name>
<organism evidence="2 3">
    <name type="scientific">Rhizopus microsporus</name>
    <dbReference type="NCBI Taxonomy" id="58291"/>
    <lineage>
        <taxon>Eukaryota</taxon>
        <taxon>Fungi</taxon>
        <taxon>Fungi incertae sedis</taxon>
        <taxon>Mucoromycota</taxon>
        <taxon>Mucoromycotina</taxon>
        <taxon>Mucoromycetes</taxon>
        <taxon>Mucorales</taxon>
        <taxon>Mucorineae</taxon>
        <taxon>Rhizopodaceae</taxon>
        <taxon>Rhizopus</taxon>
    </lineage>
</organism>
<reference evidence="2 3" key="1">
    <citation type="journal article" date="2016" name="Proc. Natl. Acad. Sci. U.S.A.">
        <title>Lipid metabolic changes in an early divergent fungus govern the establishment of a mutualistic symbiosis with endobacteria.</title>
        <authorList>
            <person name="Lastovetsky O.A."/>
            <person name="Gaspar M.L."/>
            <person name="Mondo S.J."/>
            <person name="LaButti K.M."/>
            <person name="Sandor L."/>
            <person name="Grigoriev I.V."/>
            <person name="Henry S.A."/>
            <person name="Pawlowska T.E."/>
        </authorList>
    </citation>
    <scope>NUCLEOTIDE SEQUENCE [LARGE SCALE GENOMIC DNA]</scope>
    <source>
        <strain evidence="2 3">ATCC 11559</strain>
    </source>
</reference>
<keyword evidence="1" id="KW-1133">Transmembrane helix</keyword>
<sequence>MINLHIRLLIQVCLLTSKDHIILLWSFYFACGEKVRMHGNFVNIKSDRKRLKHNSSGFFAFWEMIVEHQSSSRRHPIFFLILAINPAALALIVYFIFSTSDATAPEPKIVSSMELLLILAGPFGGVGFSILSRVYVKR</sequence>
<gene>
    <name evidence="2" type="ORF">BCV71DRAFT_237943</name>
</gene>
<proteinExistence type="predicted"/>
<feature type="transmembrane region" description="Helical" evidence="1">
    <location>
        <begin position="77"/>
        <end position="97"/>
    </location>
</feature>
<dbReference type="AlphaFoldDB" id="A0A1X0RSD7"/>
<evidence type="ECO:0000313" key="2">
    <source>
        <dbReference type="EMBL" id="ORE14972.1"/>
    </source>
</evidence>
<keyword evidence="1" id="KW-0472">Membrane</keyword>
<protein>
    <submittedName>
        <fullName evidence="2">Uncharacterized protein</fullName>
    </submittedName>
</protein>
<evidence type="ECO:0000313" key="3">
    <source>
        <dbReference type="Proteomes" id="UP000242381"/>
    </source>
</evidence>
<keyword evidence="1" id="KW-0812">Transmembrane</keyword>
<accession>A0A1X0RSD7</accession>